<proteinExistence type="predicted"/>
<reference evidence="1" key="1">
    <citation type="submission" date="2018-08" db="EMBL/GenBank/DDBJ databases">
        <title>A genome reference for cultivated species of the human gut microbiota.</title>
        <authorList>
            <person name="Zou Y."/>
            <person name="Xue W."/>
            <person name="Luo G."/>
        </authorList>
    </citation>
    <scope>NUCLEOTIDE SEQUENCE [LARGE SCALE GENOMIC DNA]</scope>
    <source>
        <strain evidence="1">AF22-12AC</strain>
    </source>
</reference>
<comment type="caution">
    <text evidence="1">The sequence shown here is derived from an EMBL/GenBank/DDBJ whole genome shotgun (WGS) entry which is preliminary data.</text>
</comment>
<dbReference type="Proteomes" id="UP000266172">
    <property type="component" value="Unassembled WGS sequence"/>
</dbReference>
<organism evidence="1">
    <name type="scientific">Roseburia hominis</name>
    <dbReference type="NCBI Taxonomy" id="301301"/>
    <lineage>
        <taxon>Bacteria</taxon>
        <taxon>Bacillati</taxon>
        <taxon>Bacillota</taxon>
        <taxon>Clostridia</taxon>
        <taxon>Lachnospirales</taxon>
        <taxon>Lachnospiraceae</taxon>
        <taxon>Roseburia</taxon>
    </lineage>
</organism>
<dbReference type="AlphaFoldDB" id="A0A395VBX3"/>
<name>A0A395VBX3_9FIRM</name>
<sequence length="67" mass="7518">MECSKLGKTRIIADAKTGRLEITFFDPNVPDASHLKSKDMFFSAYSFARQKGIVCSKRQSLFPSVIC</sequence>
<accession>A0A395VBX3</accession>
<dbReference type="EMBL" id="QRVL01000006">
    <property type="protein sequence ID" value="RGS40601.1"/>
    <property type="molecule type" value="Genomic_DNA"/>
</dbReference>
<gene>
    <name evidence="1" type="ORF">DWX93_09235</name>
</gene>
<evidence type="ECO:0000313" key="1">
    <source>
        <dbReference type="EMBL" id="RGS40601.1"/>
    </source>
</evidence>
<protein>
    <submittedName>
        <fullName evidence="1">Uncharacterized protein</fullName>
    </submittedName>
</protein>